<reference evidence="2" key="1">
    <citation type="journal article" date="2014" name="Proc. Natl. Acad. Sci. U.S.A.">
        <title>Extensive sampling of basidiomycete genomes demonstrates inadequacy of the white-rot/brown-rot paradigm for wood decay fungi.</title>
        <authorList>
            <person name="Riley R."/>
            <person name="Salamov A.A."/>
            <person name="Brown D.W."/>
            <person name="Nagy L.G."/>
            <person name="Floudas D."/>
            <person name="Held B.W."/>
            <person name="Levasseur A."/>
            <person name="Lombard V."/>
            <person name="Morin E."/>
            <person name="Otillar R."/>
            <person name="Lindquist E.A."/>
            <person name="Sun H."/>
            <person name="LaButti K.M."/>
            <person name="Schmutz J."/>
            <person name="Jabbour D."/>
            <person name="Luo H."/>
            <person name="Baker S.E."/>
            <person name="Pisabarro A.G."/>
            <person name="Walton J.D."/>
            <person name="Blanchette R.A."/>
            <person name="Henrissat B."/>
            <person name="Martin F."/>
            <person name="Cullen D."/>
            <person name="Hibbett D.S."/>
            <person name="Grigoriev I.V."/>
        </authorList>
    </citation>
    <scope>NUCLEOTIDE SEQUENCE [LARGE SCALE GENOMIC DNA]</scope>
    <source>
        <strain evidence="2">CBS 339.88</strain>
    </source>
</reference>
<dbReference type="STRING" id="685588.A0A067SLH5"/>
<dbReference type="OrthoDB" id="70250at2759"/>
<evidence type="ECO:0000313" key="2">
    <source>
        <dbReference type="Proteomes" id="UP000027222"/>
    </source>
</evidence>
<organism evidence="1 2">
    <name type="scientific">Galerina marginata (strain CBS 339.88)</name>
    <dbReference type="NCBI Taxonomy" id="685588"/>
    <lineage>
        <taxon>Eukaryota</taxon>
        <taxon>Fungi</taxon>
        <taxon>Dikarya</taxon>
        <taxon>Basidiomycota</taxon>
        <taxon>Agaricomycotina</taxon>
        <taxon>Agaricomycetes</taxon>
        <taxon>Agaricomycetidae</taxon>
        <taxon>Agaricales</taxon>
        <taxon>Agaricineae</taxon>
        <taxon>Strophariaceae</taxon>
        <taxon>Galerina</taxon>
    </lineage>
</organism>
<gene>
    <name evidence="1" type="ORF">GALMADRAFT_270886</name>
</gene>
<dbReference type="AlphaFoldDB" id="A0A067SLH5"/>
<protein>
    <submittedName>
        <fullName evidence="1">Uncharacterized protein</fullName>
    </submittedName>
</protein>
<evidence type="ECO:0000313" key="1">
    <source>
        <dbReference type="EMBL" id="KDR71756.1"/>
    </source>
</evidence>
<keyword evidence="2" id="KW-1185">Reference proteome</keyword>
<dbReference type="EMBL" id="KL142391">
    <property type="protein sequence ID" value="KDR71756.1"/>
    <property type="molecule type" value="Genomic_DNA"/>
</dbReference>
<sequence length="178" mass="19692">MFESSSSAPKSPKLLPITATFLLTLASYLGSLSTFALRASRLAANIANLPLLPNLAHFIGTASTTEPRYMRLKVVSAIVQQFDVRIEQAVFFITQVTTLRRQNTHDIASYSHRYTNSGIVSSETRERRSQCSPSRSSVEAFVCDCLLKPSLRRDRSSGRSLVDYSAIVAAEGRFGEIR</sequence>
<proteinExistence type="predicted"/>
<accession>A0A067SLH5</accession>
<dbReference type="Proteomes" id="UP000027222">
    <property type="component" value="Unassembled WGS sequence"/>
</dbReference>
<name>A0A067SLH5_GALM3</name>
<dbReference type="HOGENOM" id="CLU_1510711_0_0_1"/>